<evidence type="ECO:0000256" key="4">
    <source>
        <dbReference type="ARBA" id="ARBA00023163"/>
    </source>
</evidence>
<comment type="caution">
    <text evidence="6">The sequence shown here is derived from an EMBL/GenBank/DDBJ whole genome shotgun (WGS) entry which is preliminary data.</text>
</comment>
<keyword evidence="4" id="KW-0804">Transcription</keyword>
<keyword evidence="3" id="KW-0238">DNA-binding</keyword>
<gene>
    <name evidence="6" type="ORF">GCM10011612_00560</name>
</gene>
<dbReference type="Pfam" id="PF13377">
    <property type="entry name" value="Peripla_BP_3"/>
    <property type="match status" value="1"/>
</dbReference>
<dbReference type="Proteomes" id="UP000614239">
    <property type="component" value="Unassembled WGS sequence"/>
</dbReference>
<protein>
    <submittedName>
        <fullName evidence="6">Alanine racemase</fullName>
    </submittedName>
</protein>
<dbReference type="Pfam" id="PF00356">
    <property type="entry name" value="LacI"/>
    <property type="match status" value="1"/>
</dbReference>
<evidence type="ECO:0000256" key="1">
    <source>
        <dbReference type="ARBA" id="ARBA00022491"/>
    </source>
</evidence>
<dbReference type="Gene3D" id="1.10.260.40">
    <property type="entry name" value="lambda repressor-like DNA-binding domains"/>
    <property type="match status" value="1"/>
</dbReference>
<evidence type="ECO:0000256" key="2">
    <source>
        <dbReference type="ARBA" id="ARBA00023015"/>
    </source>
</evidence>
<reference evidence="6" key="1">
    <citation type="journal article" date="2014" name="Int. J. Syst. Evol. Microbiol.">
        <title>Complete genome sequence of Corynebacterium casei LMG S-19264T (=DSM 44701T), isolated from a smear-ripened cheese.</title>
        <authorList>
            <consortium name="US DOE Joint Genome Institute (JGI-PGF)"/>
            <person name="Walter F."/>
            <person name="Albersmeier A."/>
            <person name="Kalinowski J."/>
            <person name="Ruckert C."/>
        </authorList>
    </citation>
    <scope>NUCLEOTIDE SEQUENCE</scope>
    <source>
        <strain evidence="6">CGMCC 4.7372</strain>
    </source>
</reference>
<dbReference type="PROSITE" id="PS50932">
    <property type="entry name" value="HTH_LACI_2"/>
    <property type="match status" value="1"/>
</dbReference>
<feature type="domain" description="HTH lacI-type" evidence="5">
    <location>
        <begin position="8"/>
        <end position="63"/>
    </location>
</feature>
<evidence type="ECO:0000259" key="5">
    <source>
        <dbReference type="PROSITE" id="PS50932"/>
    </source>
</evidence>
<evidence type="ECO:0000313" key="6">
    <source>
        <dbReference type="EMBL" id="GGO94647.1"/>
    </source>
</evidence>
<dbReference type="CDD" id="cd06288">
    <property type="entry name" value="PBP1_sucrose_transcription_regulator"/>
    <property type="match status" value="1"/>
</dbReference>
<dbReference type="CDD" id="cd01392">
    <property type="entry name" value="HTH_LacI"/>
    <property type="match status" value="1"/>
</dbReference>
<dbReference type="AlphaFoldDB" id="A0A8H9H717"/>
<dbReference type="InterPro" id="IPR046335">
    <property type="entry name" value="LacI/GalR-like_sensor"/>
</dbReference>
<dbReference type="SUPFAM" id="SSF47413">
    <property type="entry name" value="lambda repressor-like DNA-binding domains"/>
    <property type="match status" value="1"/>
</dbReference>
<keyword evidence="1" id="KW-0678">Repressor</keyword>
<keyword evidence="7" id="KW-1185">Reference proteome</keyword>
<dbReference type="InterPro" id="IPR028082">
    <property type="entry name" value="Peripla_BP_I"/>
</dbReference>
<keyword evidence="2" id="KW-0805">Transcription regulation</keyword>
<accession>A0A8H9H717</accession>
<dbReference type="EMBL" id="BMNJ01000001">
    <property type="protein sequence ID" value="GGO94647.1"/>
    <property type="molecule type" value="Genomic_DNA"/>
</dbReference>
<dbReference type="InterPro" id="IPR000843">
    <property type="entry name" value="HTH_LacI"/>
</dbReference>
<reference evidence="6" key="2">
    <citation type="submission" date="2020-09" db="EMBL/GenBank/DDBJ databases">
        <authorList>
            <person name="Sun Q."/>
            <person name="Zhou Y."/>
        </authorList>
    </citation>
    <scope>NUCLEOTIDE SEQUENCE</scope>
    <source>
        <strain evidence="6">CGMCC 4.7372</strain>
    </source>
</reference>
<dbReference type="SUPFAM" id="SSF53822">
    <property type="entry name" value="Periplasmic binding protein-like I"/>
    <property type="match status" value="1"/>
</dbReference>
<dbReference type="PANTHER" id="PTHR30146:SF148">
    <property type="entry name" value="HTH-TYPE TRANSCRIPTIONAL REPRESSOR PURR-RELATED"/>
    <property type="match status" value="1"/>
</dbReference>
<dbReference type="GO" id="GO:0000976">
    <property type="term" value="F:transcription cis-regulatory region binding"/>
    <property type="evidence" value="ECO:0007669"/>
    <property type="project" value="TreeGrafter"/>
</dbReference>
<dbReference type="PANTHER" id="PTHR30146">
    <property type="entry name" value="LACI-RELATED TRANSCRIPTIONAL REPRESSOR"/>
    <property type="match status" value="1"/>
</dbReference>
<name>A0A8H9H717_9ACTO</name>
<proteinExistence type="predicted"/>
<sequence length="336" mass="36025">MSRMERRATMADIASAAGVSRTTVSFVLNDRPDSRIPQATRARVLRAAKELDYRPQGTARLAHPRSSSALGVVTDILTGPQASSIIRGMQDAALREGMPLLLIPTTGRAEDDRRAVASLLEHRVGAVLQARASGAQVTLPAEVRDIPTILINCQSSDSGRPSVRPDEERIARLEADALLTGEHRDIGVIEVSGADVGARPRRDGYRASFTRAGIDWDGVATAVGYGTIQGGYRAAGQLLDANPWTTALLCGNNRMAIGAYDAVRERGLRVRDDVAIIGIDDEDLAPVQLRPGLTCVALPFEEMGRVGVERLAAMLRGESVPARTLLPGRLVRRASI</sequence>
<dbReference type="Gene3D" id="3.40.50.2300">
    <property type="match status" value="2"/>
</dbReference>
<dbReference type="SMART" id="SM00354">
    <property type="entry name" value="HTH_LACI"/>
    <property type="match status" value="1"/>
</dbReference>
<dbReference type="GO" id="GO:0003700">
    <property type="term" value="F:DNA-binding transcription factor activity"/>
    <property type="evidence" value="ECO:0007669"/>
    <property type="project" value="TreeGrafter"/>
</dbReference>
<dbReference type="InterPro" id="IPR010982">
    <property type="entry name" value="Lambda_DNA-bd_dom_sf"/>
</dbReference>
<evidence type="ECO:0000256" key="3">
    <source>
        <dbReference type="ARBA" id="ARBA00023125"/>
    </source>
</evidence>
<dbReference type="PROSITE" id="PS00356">
    <property type="entry name" value="HTH_LACI_1"/>
    <property type="match status" value="1"/>
</dbReference>
<evidence type="ECO:0000313" key="7">
    <source>
        <dbReference type="Proteomes" id="UP000614239"/>
    </source>
</evidence>
<organism evidence="6 7">
    <name type="scientific">Actinomyces gaoshouyii</name>
    <dbReference type="NCBI Taxonomy" id="1960083"/>
    <lineage>
        <taxon>Bacteria</taxon>
        <taxon>Bacillati</taxon>
        <taxon>Actinomycetota</taxon>
        <taxon>Actinomycetes</taxon>
        <taxon>Actinomycetales</taxon>
        <taxon>Actinomycetaceae</taxon>
        <taxon>Actinomyces</taxon>
    </lineage>
</organism>